<reference evidence="1" key="1">
    <citation type="submission" date="2020-04" db="EMBL/GenBank/DDBJ databases">
        <title>A chromosome-scale assembly and high-density genetic map of the yellow drum (Nibea albiflora) genome.</title>
        <authorList>
            <person name="Xu D."/>
            <person name="Zhang W."/>
            <person name="Chen R."/>
            <person name="Tan P."/>
            <person name="Wang L."/>
            <person name="Song H."/>
            <person name="Tian L."/>
            <person name="Zhu Q."/>
            <person name="Wang B."/>
        </authorList>
    </citation>
    <scope>NUCLEOTIDE SEQUENCE</scope>
    <source>
        <strain evidence="1">ZJHYS-2018</strain>
    </source>
</reference>
<name>A0ACB7ESM9_NIBAL</name>
<dbReference type="Proteomes" id="UP000805704">
    <property type="component" value="Chromosome 23"/>
</dbReference>
<proteinExistence type="predicted"/>
<organism evidence="1 2">
    <name type="scientific">Nibea albiflora</name>
    <name type="common">Yellow drum</name>
    <name type="synonym">Corvina albiflora</name>
    <dbReference type="NCBI Taxonomy" id="240163"/>
    <lineage>
        <taxon>Eukaryota</taxon>
        <taxon>Metazoa</taxon>
        <taxon>Chordata</taxon>
        <taxon>Craniata</taxon>
        <taxon>Vertebrata</taxon>
        <taxon>Euteleostomi</taxon>
        <taxon>Actinopterygii</taxon>
        <taxon>Neopterygii</taxon>
        <taxon>Teleostei</taxon>
        <taxon>Neoteleostei</taxon>
        <taxon>Acanthomorphata</taxon>
        <taxon>Eupercaria</taxon>
        <taxon>Sciaenidae</taxon>
        <taxon>Nibea</taxon>
    </lineage>
</organism>
<feature type="non-terminal residue" evidence="1">
    <location>
        <position position="332"/>
    </location>
</feature>
<gene>
    <name evidence="1" type="primary">SELL.6</name>
    <name evidence="1" type="ORF">GBF38_010934</name>
</gene>
<dbReference type="EMBL" id="CM024811">
    <property type="protein sequence ID" value="KAG8005051.1"/>
    <property type="molecule type" value="Genomic_DNA"/>
</dbReference>
<sequence>MGRLPLVTRVCSPSERSAKRSGPARRRGECSLPAARQVASSKPRPAVSLKLAHAGVTAAERGRGLGVFRTSRGVVGKQVPRWAKSLQPLLTKTAQVGHRCRVDQSGFGENVAMRVAKEMIYCSGLGSIGHGRMDKARLRSQCRGEEAEGWEKEGKMWSEETVLAALAYQTHALSVLIPLGDSREYHYVQRSVTWSEAQRYCREHYVDLATIETKEDWEKVRRIMENADGLVWIGLYDDIYNWRWSIDNSYLYSDGNELGAWFVFENRRTQKCVEIFGGKLYDSSCGDLKNSVCYDVPEIKLFKITLKFKGSVDPNDPLVQEAVLNDVSHSSS</sequence>
<evidence type="ECO:0000313" key="2">
    <source>
        <dbReference type="Proteomes" id="UP000805704"/>
    </source>
</evidence>
<keyword evidence="2" id="KW-1185">Reference proteome</keyword>
<accession>A0ACB7ESM9</accession>
<protein>
    <submittedName>
        <fullName evidence="1">L-selectin</fullName>
    </submittedName>
</protein>
<evidence type="ECO:0000313" key="1">
    <source>
        <dbReference type="EMBL" id="KAG8005051.1"/>
    </source>
</evidence>
<comment type="caution">
    <text evidence="1">The sequence shown here is derived from an EMBL/GenBank/DDBJ whole genome shotgun (WGS) entry which is preliminary data.</text>
</comment>